<evidence type="ECO:0000256" key="1">
    <source>
        <dbReference type="SAM" id="MobiDB-lite"/>
    </source>
</evidence>
<dbReference type="Proteomes" id="UP000654075">
    <property type="component" value="Unassembled WGS sequence"/>
</dbReference>
<feature type="compositionally biased region" description="Low complexity" evidence="1">
    <location>
        <begin position="155"/>
        <end position="171"/>
    </location>
</feature>
<dbReference type="EMBL" id="CAJNNV010004073">
    <property type="protein sequence ID" value="CAE8590105.1"/>
    <property type="molecule type" value="Genomic_DNA"/>
</dbReference>
<evidence type="ECO:0000313" key="3">
    <source>
        <dbReference type="Proteomes" id="UP000654075"/>
    </source>
</evidence>
<organism evidence="2 3">
    <name type="scientific">Polarella glacialis</name>
    <name type="common">Dinoflagellate</name>
    <dbReference type="NCBI Taxonomy" id="89957"/>
    <lineage>
        <taxon>Eukaryota</taxon>
        <taxon>Sar</taxon>
        <taxon>Alveolata</taxon>
        <taxon>Dinophyceae</taxon>
        <taxon>Suessiales</taxon>
        <taxon>Suessiaceae</taxon>
        <taxon>Polarella</taxon>
    </lineage>
</organism>
<protein>
    <submittedName>
        <fullName evidence="2">Uncharacterized protein</fullName>
    </submittedName>
</protein>
<feature type="compositionally biased region" description="Basic and acidic residues" evidence="1">
    <location>
        <begin position="50"/>
        <end position="60"/>
    </location>
</feature>
<accession>A0A813DQB4</accession>
<feature type="non-terminal residue" evidence="2">
    <location>
        <position position="266"/>
    </location>
</feature>
<comment type="caution">
    <text evidence="2">The sequence shown here is derived from an EMBL/GenBank/DDBJ whole genome shotgun (WGS) entry which is preliminary data.</text>
</comment>
<proteinExistence type="predicted"/>
<feature type="non-terminal residue" evidence="2">
    <location>
        <position position="1"/>
    </location>
</feature>
<keyword evidence="3" id="KW-1185">Reference proteome</keyword>
<feature type="region of interest" description="Disordered" evidence="1">
    <location>
        <begin position="1"/>
        <end position="80"/>
    </location>
</feature>
<name>A0A813DQB4_POLGL</name>
<gene>
    <name evidence="2" type="ORF">PGLA1383_LOCUS8831</name>
</gene>
<reference evidence="2" key="1">
    <citation type="submission" date="2021-02" db="EMBL/GenBank/DDBJ databases">
        <authorList>
            <person name="Dougan E. K."/>
            <person name="Rhodes N."/>
            <person name="Thang M."/>
            <person name="Chan C."/>
        </authorList>
    </citation>
    <scope>NUCLEOTIDE SEQUENCE</scope>
</reference>
<feature type="compositionally biased region" description="Acidic residues" evidence="1">
    <location>
        <begin position="1"/>
        <end position="19"/>
    </location>
</feature>
<sequence>DTTDVCLDDGDVCSDDDSNSQDKNDNDNSNNSEAAEKPETLQIRSRPRKGSKERAVRSFKFDSQGSKEPQLRESTECEVQTEIETTECEVQTEMDASVIEKAEEMLQKRAENSWLELMGKVGEELSEDQGNEVQMSDLPNSAALAISESPHGDLSTGQGSSTPTESSSLTLVLPDGIAEEKQLQSPAWLPSNLQSAGNASPRGSPSNKAPSRVAASAPVANSRTSASVSVQVDPTMLEEEANKQEAAYKAAIAEALALQNAGQSAV</sequence>
<evidence type="ECO:0000313" key="2">
    <source>
        <dbReference type="EMBL" id="CAE8590105.1"/>
    </source>
</evidence>
<dbReference type="AlphaFoldDB" id="A0A813DQB4"/>
<feature type="compositionally biased region" description="Low complexity" evidence="1">
    <location>
        <begin position="209"/>
        <end position="223"/>
    </location>
</feature>
<feature type="compositionally biased region" description="Polar residues" evidence="1">
    <location>
        <begin position="191"/>
        <end position="208"/>
    </location>
</feature>
<feature type="region of interest" description="Disordered" evidence="1">
    <location>
        <begin position="121"/>
        <end position="231"/>
    </location>
</feature>